<proteinExistence type="predicted"/>
<comment type="caution">
    <text evidence="1">The sequence shown here is derived from an EMBL/GenBank/DDBJ whole genome shotgun (WGS) entry which is preliminary data.</text>
</comment>
<accession>A0AAV6TNI7</accession>
<protein>
    <submittedName>
        <fullName evidence="1">Uncharacterized protein</fullName>
    </submittedName>
</protein>
<evidence type="ECO:0000313" key="1">
    <source>
        <dbReference type="EMBL" id="KAG8172895.1"/>
    </source>
</evidence>
<reference evidence="1 2" key="1">
    <citation type="journal article" date="2022" name="Nat. Ecol. Evol.">
        <title>A masculinizing supergene underlies an exaggerated male reproductive morph in a spider.</title>
        <authorList>
            <person name="Hendrickx F."/>
            <person name="De Corte Z."/>
            <person name="Sonet G."/>
            <person name="Van Belleghem S.M."/>
            <person name="Kostlbacher S."/>
            <person name="Vangestel C."/>
        </authorList>
    </citation>
    <scope>NUCLEOTIDE SEQUENCE [LARGE SCALE GENOMIC DNA]</scope>
    <source>
        <strain evidence="1">W744_W776</strain>
    </source>
</reference>
<keyword evidence="2" id="KW-1185">Reference proteome</keyword>
<sequence>MVYGFLKDFPETLKNEEFKTTLKTKLSEALLLTDITPAQSL</sequence>
<gene>
    <name evidence="1" type="ORF">JTE90_029428</name>
</gene>
<organism evidence="1 2">
    <name type="scientific">Oedothorax gibbosus</name>
    <dbReference type="NCBI Taxonomy" id="931172"/>
    <lineage>
        <taxon>Eukaryota</taxon>
        <taxon>Metazoa</taxon>
        <taxon>Ecdysozoa</taxon>
        <taxon>Arthropoda</taxon>
        <taxon>Chelicerata</taxon>
        <taxon>Arachnida</taxon>
        <taxon>Araneae</taxon>
        <taxon>Araneomorphae</taxon>
        <taxon>Entelegynae</taxon>
        <taxon>Araneoidea</taxon>
        <taxon>Linyphiidae</taxon>
        <taxon>Erigoninae</taxon>
        <taxon>Oedothorax</taxon>
    </lineage>
</organism>
<feature type="non-terminal residue" evidence="1">
    <location>
        <position position="41"/>
    </location>
</feature>
<dbReference type="EMBL" id="JAFNEN010002261">
    <property type="protein sequence ID" value="KAG8172895.1"/>
    <property type="molecule type" value="Genomic_DNA"/>
</dbReference>
<dbReference type="Proteomes" id="UP000827092">
    <property type="component" value="Unassembled WGS sequence"/>
</dbReference>
<dbReference type="AlphaFoldDB" id="A0AAV6TNI7"/>
<evidence type="ECO:0000313" key="2">
    <source>
        <dbReference type="Proteomes" id="UP000827092"/>
    </source>
</evidence>
<name>A0AAV6TNI7_9ARAC</name>